<keyword evidence="9" id="KW-1185">Reference proteome</keyword>
<evidence type="ECO:0000256" key="4">
    <source>
        <dbReference type="SAM" id="Coils"/>
    </source>
</evidence>
<dbReference type="InterPro" id="IPR019734">
    <property type="entry name" value="TPR_rpt"/>
</dbReference>
<dbReference type="SUPFAM" id="SSF55874">
    <property type="entry name" value="ATPase domain of HSP90 chaperone/DNA topoisomerase II/histidine kinase"/>
    <property type="match status" value="1"/>
</dbReference>
<keyword evidence="1" id="KW-0808">Transferase</keyword>
<protein>
    <submittedName>
        <fullName evidence="8">ATP-binding protein</fullName>
    </submittedName>
</protein>
<dbReference type="InterPro" id="IPR005467">
    <property type="entry name" value="His_kinase_dom"/>
</dbReference>
<proteinExistence type="predicted"/>
<dbReference type="Pfam" id="PF07730">
    <property type="entry name" value="HisKA_3"/>
    <property type="match status" value="1"/>
</dbReference>
<keyword evidence="5" id="KW-1133">Transmembrane helix</keyword>
<keyword evidence="5" id="KW-0472">Membrane</keyword>
<dbReference type="InterPro" id="IPR011990">
    <property type="entry name" value="TPR-like_helical_dom_sf"/>
</dbReference>
<dbReference type="Proteomes" id="UP001226434">
    <property type="component" value="Unassembled WGS sequence"/>
</dbReference>
<feature type="signal peptide" evidence="6">
    <location>
        <begin position="1"/>
        <end position="29"/>
    </location>
</feature>
<keyword evidence="8" id="KW-0067">ATP-binding</keyword>
<reference evidence="8 9" key="1">
    <citation type="submission" date="2023-05" db="EMBL/GenBank/DDBJ databases">
        <title>Genome sequence of Pinibacter sp. MAH-24.</title>
        <authorList>
            <person name="Huq M.A."/>
        </authorList>
    </citation>
    <scope>NUCLEOTIDE SEQUENCE [LARGE SCALE GENOMIC DNA]</scope>
    <source>
        <strain evidence="8 9">MAH-24</strain>
    </source>
</reference>
<dbReference type="GO" id="GO:0005524">
    <property type="term" value="F:ATP binding"/>
    <property type="evidence" value="ECO:0007669"/>
    <property type="project" value="UniProtKB-KW"/>
</dbReference>
<dbReference type="InterPro" id="IPR036890">
    <property type="entry name" value="HATPase_C_sf"/>
</dbReference>
<dbReference type="PANTHER" id="PTHR24421">
    <property type="entry name" value="NITRATE/NITRITE SENSOR PROTEIN NARX-RELATED"/>
    <property type="match status" value="1"/>
</dbReference>
<evidence type="ECO:0000256" key="5">
    <source>
        <dbReference type="SAM" id="Phobius"/>
    </source>
</evidence>
<dbReference type="Gene3D" id="1.25.40.10">
    <property type="entry name" value="Tetratricopeptide repeat domain"/>
    <property type="match status" value="1"/>
</dbReference>
<keyword evidence="4" id="KW-0175">Coiled coil</keyword>
<sequence>MRCPYIKREFLLITCLQLLLTLFCSNLFAQNKSNAQFAADTVAIQKLWNESHDIRNSQPERSLALLNEALQKSKEINYGNGIVNTLINIGAWFSGANIDTVIEQGNLALTLYARYNLSNPKLKADIHILLAEAYDEKGKKDSSAYFYYLLNDEITSGNINSPEFEIDIYIKLTAFWLNMDYDFAHMEYTAHQYVEKAKLAVRRVQDTTNVIANLYFLQGLYYYAAKQYEMSRNYFKQYLVTQDKVISIPRKISTLLNISEAYLIENKPAEALEYLNRVTDMDKNPKYHESYAFYLIIANLIKAKALFQQNKYAQTITLVNENLKRAEETGSPIRNEIIDAHKIVSESYKALGEYEKAYQHADLYLALHDSIMKKDKLDMVNQLEIRYRLSEKDKELAKQKLAIEETRNKVHKRNLLLGCISIAAIFLTVMFFLWRKNSLHKQKLQEEKINSFDQQMEITRLNATINGEERERIRIAQELHDGIGGLLAISTINFEQVKSDLYLENENNFSEGLKLLKEASVELRKTAHNIMPEILLQKGLVEAAKSFCERMAGNNSINISFQTVGSIKKFNKEFELLLYRITQELLHNILKHSKATEALVQFCFQEEGLDLTVEDNGIGMPAERRSSSGGMGLQSIQDRIKAINGHMEIKSTPDQGTGIYIEFLRKDAFIEVIS</sequence>
<feature type="domain" description="Histidine kinase" evidence="7">
    <location>
        <begin position="578"/>
        <end position="667"/>
    </location>
</feature>
<dbReference type="SMART" id="SM00028">
    <property type="entry name" value="TPR"/>
    <property type="match status" value="4"/>
</dbReference>
<dbReference type="Pfam" id="PF02518">
    <property type="entry name" value="HATPase_c"/>
    <property type="match status" value="1"/>
</dbReference>
<keyword evidence="5" id="KW-0812">Transmembrane</keyword>
<name>A0ABT6R9X5_9BACT</name>
<dbReference type="InterPro" id="IPR003594">
    <property type="entry name" value="HATPase_dom"/>
</dbReference>
<dbReference type="Gene3D" id="1.20.5.1930">
    <property type="match status" value="1"/>
</dbReference>
<dbReference type="Gene3D" id="3.30.565.10">
    <property type="entry name" value="Histidine kinase-like ATPase, C-terminal domain"/>
    <property type="match status" value="1"/>
</dbReference>
<comment type="caution">
    <text evidence="8">The sequence shown here is derived from an EMBL/GenBank/DDBJ whole genome shotgun (WGS) entry which is preliminary data.</text>
</comment>
<accession>A0ABT6R9X5</accession>
<evidence type="ECO:0000256" key="3">
    <source>
        <dbReference type="ARBA" id="ARBA00023012"/>
    </source>
</evidence>
<feature type="coiled-coil region" evidence="4">
    <location>
        <begin position="380"/>
        <end position="409"/>
    </location>
</feature>
<feature type="transmembrane region" description="Helical" evidence="5">
    <location>
        <begin position="415"/>
        <end position="434"/>
    </location>
</feature>
<dbReference type="CDD" id="cd16917">
    <property type="entry name" value="HATPase_UhpB-NarQ-NarX-like"/>
    <property type="match status" value="1"/>
</dbReference>
<feature type="chain" id="PRO_5045369098" evidence="6">
    <location>
        <begin position="30"/>
        <end position="674"/>
    </location>
</feature>
<evidence type="ECO:0000259" key="7">
    <source>
        <dbReference type="PROSITE" id="PS50109"/>
    </source>
</evidence>
<keyword evidence="8" id="KW-0547">Nucleotide-binding</keyword>
<dbReference type="InterPro" id="IPR050482">
    <property type="entry name" value="Sensor_HK_TwoCompSys"/>
</dbReference>
<dbReference type="PROSITE" id="PS50109">
    <property type="entry name" value="HIS_KIN"/>
    <property type="match status" value="1"/>
</dbReference>
<evidence type="ECO:0000313" key="9">
    <source>
        <dbReference type="Proteomes" id="UP001226434"/>
    </source>
</evidence>
<evidence type="ECO:0000256" key="2">
    <source>
        <dbReference type="ARBA" id="ARBA00022777"/>
    </source>
</evidence>
<keyword evidence="2" id="KW-0418">Kinase</keyword>
<keyword evidence="3" id="KW-0902">Two-component regulatory system</keyword>
<dbReference type="InterPro" id="IPR011712">
    <property type="entry name" value="Sig_transdc_His_kin_sub3_dim/P"/>
</dbReference>
<dbReference type="SUPFAM" id="SSF48452">
    <property type="entry name" value="TPR-like"/>
    <property type="match status" value="1"/>
</dbReference>
<dbReference type="SMART" id="SM00387">
    <property type="entry name" value="HATPase_c"/>
    <property type="match status" value="1"/>
</dbReference>
<gene>
    <name evidence="8" type="ORF">QJ048_02925</name>
</gene>
<dbReference type="EMBL" id="JASBRG010000001">
    <property type="protein sequence ID" value="MDI3318707.1"/>
    <property type="molecule type" value="Genomic_DNA"/>
</dbReference>
<evidence type="ECO:0000256" key="1">
    <source>
        <dbReference type="ARBA" id="ARBA00022679"/>
    </source>
</evidence>
<evidence type="ECO:0000256" key="6">
    <source>
        <dbReference type="SAM" id="SignalP"/>
    </source>
</evidence>
<evidence type="ECO:0000313" key="8">
    <source>
        <dbReference type="EMBL" id="MDI3318707.1"/>
    </source>
</evidence>
<keyword evidence="6" id="KW-0732">Signal</keyword>
<organism evidence="8 9">
    <name type="scientific">Pinibacter soli</name>
    <dbReference type="NCBI Taxonomy" id="3044211"/>
    <lineage>
        <taxon>Bacteria</taxon>
        <taxon>Pseudomonadati</taxon>
        <taxon>Bacteroidota</taxon>
        <taxon>Chitinophagia</taxon>
        <taxon>Chitinophagales</taxon>
        <taxon>Chitinophagaceae</taxon>
        <taxon>Pinibacter</taxon>
    </lineage>
</organism>